<dbReference type="AlphaFoldDB" id="A0A1P9WXN3"/>
<reference evidence="3 4" key="1">
    <citation type="submission" date="2016-01" db="EMBL/GenBank/DDBJ databases">
        <authorList>
            <person name="Oliw E.H."/>
        </authorList>
    </citation>
    <scope>NUCLEOTIDE SEQUENCE [LARGE SCALE GENOMIC DNA]</scope>
    <source>
        <strain evidence="3 4">DY10</strain>
    </source>
</reference>
<dbReference type="NCBIfam" id="TIGR03891">
    <property type="entry name" value="thiopep_ocin"/>
    <property type="match status" value="1"/>
</dbReference>
<name>A0A1P9WXN3_9BACT</name>
<dbReference type="Proteomes" id="UP000187941">
    <property type="component" value="Chromosome"/>
</dbReference>
<dbReference type="RefSeq" id="WP_077131574.1">
    <property type="nucleotide sequence ID" value="NZ_CP014263.1"/>
</dbReference>
<dbReference type="InterPro" id="IPR006827">
    <property type="entry name" value="Lant_deHydtase_N"/>
</dbReference>
<feature type="domain" description="Thiopeptide-type bacteriocin biosynthesis" evidence="2">
    <location>
        <begin position="752"/>
        <end position="1014"/>
    </location>
</feature>
<gene>
    <name evidence="3" type="ORF">AWR27_12965</name>
</gene>
<keyword evidence="4" id="KW-1185">Reference proteome</keyword>
<evidence type="ECO:0000313" key="3">
    <source>
        <dbReference type="EMBL" id="AQG80152.1"/>
    </source>
</evidence>
<dbReference type="Pfam" id="PF14028">
    <property type="entry name" value="Lant_dehydr_C"/>
    <property type="match status" value="1"/>
</dbReference>
<sequence>MIHPANFFVLRQPVFSLQHIYRFYERLLTEPLDGLLRQHYQNAAAQRAILAASPALYERLQRWLLGETLPEHDKLLTTLHKYFVRMCSRPTPYGLFAGCAVGAYGPQTQLQTGGIAALHTHQRLDIDNLLAIRTWLTQQQAIRNQLQLVPNSSVYPVGSSLRYVEQQDNDGQRHYFISAVEENPYLMAVLEAARNGATIQELIERLTELDAQPDEAAAFIEQLIEGQLLVFTIEPAVTGLYALDGLIARLEALPTAQTVAGELCQLRTILQDTDFERVYHDVRQWLTDRQITPQTTDVLQVDAFFNGTKLRLSERMMQQLNRNLEKLLVLNQPHRCPDLDEFKHRFYNRYEDEEVPLALALDSEFGVGYGSGSTLGVGYAPLIDDLTFSSEQVTQTTTWDWWQTFVMDKYANALRTQQREVLLSEDDLNYIGSQQRTSAPLPYSFYVFGTLLAASEKAIDNGDFRFNLLAYRGPSGLSLLSRFCEGEPQLEQHLRASVAKKELFHADVIFAEIVHLPEDRVGNILSRPALHRYEIPYLGQSSVSPDYQISLADLMVSIRNNTLILRSKRLNRRVIPRLTNAHNFTHGLPIYRFLCDLQSQDAHLNVAWNWGVLRTQTYLPRVRYHNIILSRATWQLKCRDLTPENPLRLVAQLTAAGLPDQFLLTQGDNELCISMHVPASLALLAGEIKKHDEIRLTEFLASPDNCPLSHQRERFTHELILPFYNTQAKPLPGLSQISGQLPQRKFSVGSEWFYLKIYTGEKTSDALLVQAIYPVVQQLLKTQIVQAFFFVRYKDTDPHLRLRFRGNPHLEFYQYVVRATERALQQSIEAGVVYRVQVDTYQRELERYGTEHIDRCETLFHHDSLSTLAFLTQTGDVFDENTRFAFAVRKIDVLLTDAGLSVDACLTMITQLKESFFQEFGGRSELRQQLNEKYRTYRPLLAQALSEQFGVDEDVHDWRQQQATLLRQLGEAIGPGEAWQNILKSLVHMLINRLFPSKQRAYELVLYHCLAKHYDSVRARLQPKKS</sequence>
<evidence type="ECO:0000259" key="1">
    <source>
        <dbReference type="Pfam" id="PF04738"/>
    </source>
</evidence>
<dbReference type="EMBL" id="CP014263">
    <property type="protein sequence ID" value="AQG80152.1"/>
    <property type="molecule type" value="Genomic_DNA"/>
</dbReference>
<evidence type="ECO:0000313" key="4">
    <source>
        <dbReference type="Proteomes" id="UP000187941"/>
    </source>
</evidence>
<feature type="domain" description="Lantibiotic dehydratase N-terminal" evidence="1">
    <location>
        <begin position="42"/>
        <end position="684"/>
    </location>
</feature>
<organism evidence="3 4">
    <name type="scientific">Spirosoma montaniterrae</name>
    <dbReference type="NCBI Taxonomy" id="1178516"/>
    <lineage>
        <taxon>Bacteria</taxon>
        <taxon>Pseudomonadati</taxon>
        <taxon>Bacteroidota</taxon>
        <taxon>Cytophagia</taxon>
        <taxon>Cytophagales</taxon>
        <taxon>Cytophagaceae</taxon>
        <taxon>Spirosoma</taxon>
    </lineage>
</organism>
<accession>A0A1P9WXN3</accession>
<evidence type="ECO:0000259" key="2">
    <source>
        <dbReference type="Pfam" id="PF14028"/>
    </source>
</evidence>
<proteinExistence type="predicted"/>
<dbReference type="InterPro" id="IPR023809">
    <property type="entry name" value="Thiopep_bacteriocin_synth_dom"/>
</dbReference>
<protein>
    <submittedName>
        <fullName evidence="3">Lantibiotic dehydratase</fullName>
    </submittedName>
</protein>
<dbReference type="OrthoDB" id="1273722at2"/>
<dbReference type="KEGG" id="smon:AWR27_12965"/>
<dbReference type="STRING" id="1178516.AWR27_12965"/>
<dbReference type="Pfam" id="PF04738">
    <property type="entry name" value="Lant_dehydr_N"/>
    <property type="match status" value="1"/>
</dbReference>